<organism evidence="2 3">
    <name type="scientific">Paraburkholderia monticola</name>
    <dbReference type="NCBI Taxonomy" id="1399968"/>
    <lineage>
        <taxon>Bacteria</taxon>
        <taxon>Pseudomonadati</taxon>
        <taxon>Pseudomonadota</taxon>
        <taxon>Betaproteobacteria</taxon>
        <taxon>Burkholderiales</taxon>
        <taxon>Burkholderiaceae</taxon>
        <taxon>Paraburkholderia</taxon>
    </lineage>
</organism>
<proteinExistence type="predicted"/>
<gene>
    <name evidence="2" type="ORF">CI15_19850</name>
</gene>
<dbReference type="RefSeq" id="WP_062130088.1">
    <property type="nucleotide sequence ID" value="NZ_LRBG01000031.1"/>
</dbReference>
<evidence type="ECO:0000313" key="2">
    <source>
        <dbReference type="EMBL" id="KXU85430.1"/>
    </source>
</evidence>
<dbReference type="Proteomes" id="UP000075613">
    <property type="component" value="Unassembled WGS sequence"/>
</dbReference>
<name>A0A149PK83_9BURK</name>
<feature type="coiled-coil region" evidence="1">
    <location>
        <begin position="147"/>
        <end position="174"/>
    </location>
</feature>
<protein>
    <submittedName>
        <fullName evidence="2">Uncharacterized protein</fullName>
    </submittedName>
</protein>
<keyword evidence="1" id="KW-0175">Coiled coil</keyword>
<dbReference type="AlphaFoldDB" id="A0A149PK83"/>
<dbReference type="OrthoDB" id="9098044at2"/>
<sequence>MTTPYFNPDPFAQAKAEVESKSWDEQIIHSRLFHSMRSAVSSKGSAASKGIGAAVTVGKLFLSLIPVPVVGAVSGAIIDKVGDAIRGKVREGQIADAKTNEEKAKFQIKELTVENLDRYRWKLAHAFEALNDGIREYNSSNETCDDMYKLALLIQQVERRKEKLQKELTTFNDVLTLVNNWIADVDVKQGQNLHDVKEKLKRKNDNRASTVNTSTPDQVTALISSEHGNCEKWCCVKKEAKYQYNPAKWQEVKQWAGKVSLAAAPVVFAAVTVKAGDYRNDSSNSSMT</sequence>
<evidence type="ECO:0000256" key="1">
    <source>
        <dbReference type="SAM" id="Coils"/>
    </source>
</evidence>
<dbReference type="EMBL" id="LRBG01000031">
    <property type="protein sequence ID" value="KXU85430.1"/>
    <property type="molecule type" value="Genomic_DNA"/>
</dbReference>
<dbReference type="STRING" id="1399968.CI15_19850"/>
<keyword evidence="3" id="KW-1185">Reference proteome</keyword>
<reference evidence="2 3" key="1">
    <citation type="journal article" date="2015" name="Int. J. Syst. Evol. Microbiol.">
        <title>Burkholderia monticola sp. nov., isolated from mountain soil.</title>
        <authorList>
            <person name="Baek I."/>
            <person name="Seo B."/>
            <person name="Lee I."/>
            <person name="Yi H."/>
            <person name="Chun J."/>
        </authorList>
    </citation>
    <scope>NUCLEOTIDE SEQUENCE [LARGE SCALE GENOMIC DNA]</scope>
    <source>
        <strain evidence="2 3">JC2948</strain>
    </source>
</reference>
<accession>A0A149PK83</accession>
<comment type="caution">
    <text evidence="2">The sequence shown here is derived from an EMBL/GenBank/DDBJ whole genome shotgun (WGS) entry which is preliminary data.</text>
</comment>
<evidence type="ECO:0000313" key="3">
    <source>
        <dbReference type="Proteomes" id="UP000075613"/>
    </source>
</evidence>